<gene>
    <name evidence="2" type="ORF">ACX51_04645</name>
    <name evidence="1" type="ORF">QUF16_07620</name>
</gene>
<dbReference type="KEGG" id="lcs:LCBD_0130"/>
<dbReference type="KEGG" id="lce:LC2W_0121"/>
<reference evidence="2 3" key="1">
    <citation type="journal article" date="2015" name="J. Am. Soc. Brew. Chem.">
        <title>Dissolved carbon dioxide selects for lactic acid bacteria able to grow in and spoil packaged beer.</title>
        <authorList>
            <person name="Bergsveinson J."/>
            <person name="Redekop A."/>
            <person name="Zoerb S."/>
            <person name="Ziola B."/>
        </authorList>
    </citation>
    <scope>NUCLEOTIDE SEQUENCE [LARGE SCALE GENOMIC DNA]</scope>
    <source>
        <strain evidence="2 3">CCC B1205</strain>
    </source>
</reference>
<dbReference type="GeneID" id="57088880"/>
<evidence type="ECO:0000313" key="3">
    <source>
        <dbReference type="Proteomes" id="UP000237433"/>
    </source>
</evidence>
<dbReference type="EMBL" id="LGIY01000005">
    <property type="protein sequence ID" value="POE43517.1"/>
    <property type="molecule type" value="Genomic_DNA"/>
</dbReference>
<comment type="caution">
    <text evidence="2">The sequence shown here is derived from an EMBL/GenBank/DDBJ whole genome shotgun (WGS) entry which is preliminary data.</text>
</comment>
<sequence length="71" mass="8033">MFALIHLSMLLTTFLAAKKVVLVRQIRLSPPTFVPNEDKKMASRFDLLNAYAPIVTNSPWFGTVMEYSTEA</sequence>
<evidence type="ECO:0000313" key="2">
    <source>
        <dbReference type="EMBL" id="POE43517.1"/>
    </source>
</evidence>
<dbReference type="Proteomes" id="UP000237433">
    <property type="component" value="Unassembled WGS sequence"/>
</dbReference>
<name>A0A2S3UG40_LACPA</name>
<accession>A0A2S3UG40</accession>
<dbReference type="RefSeq" id="WP_013245354.1">
    <property type="nucleotide sequence ID" value="NC_010999.1"/>
</dbReference>
<organism evidence="2 3">
    <name type="scientific">Lacticaseibacillus paracasei</name>
    <name type="common">Lactobacillus paracasei</name>
    <dbReference type="NCBI Taxonomy" id="1597"/>
    <lineage>
        <taxon>Bacteria</taxon>
        <taxon>Bacillati</taxon>
        <taxon>Bacillota</taxon>
        <taxon>Bacilli</taxon>
        <taxon>Lactobacillales</taxon>
        <taxon>Lactobacillaceae</taxon>
        <taxon>Lacticaseibacillus</taxon>
    </lineage>
</organism>
<evidence type="ECO:0000313" key="1">
    <source>
        <dbReference type="EMBL" id="MDM7454215.1"/>
    </source>
</evidence>
<proteinExistence type="predicted"/>
<dbReference type="AlphaFoldDB" id="A0A2S3UG40"/>
<accession>K0N780</accession>
<protein>
    <submittedName>
        <fullName evidence="2">Uncharacterized protein</fullName>
    </submittedName>
</protein>
<dbReference type="Proteomes" id="UP001231451">
    <property type="component" value="Unassembled WGS sequence"/>
</dbReference>
<reference evidence="1" key="2">
    <citation type="submission" date="2023-06" db="EMBL/GenBank/DDBJ databases">
        <title>Draft Genome Sequences of lactic acid bacteria strains isolated from fermented milk products.</title>
        <authorList>
            <person name="Elcheninov A.G."/>
            <person name="Klyukina A."/>
            <person name="Zayulina K.S."/>
            <person name="Gavirova L.A."/>
            <person name="Shcherbakova P.A."/>
            <person name="Shestakov A.I."/>
            <person name="Kublanov I.V."/>
            <person name="Kochetkova T.V."/>
        </authorList>
    </citation>
    <scope>NUCLEOTIDE SEQUENCE</scope>
    <source>
        <strain evidence="1">TOM.1374</strain>
    </source>
</reference>
<dbReference type="EMBL" id="JAUCBG010000008">
    <property type="protein sequence ID" value="MDM7454215.1"/>
    <property type="molecule type" value="Genomic_DNA"/>
</dbReference>